<dbReference type="InterPro" id="IPR035914">
    <property type="entry name" value="Sperma_CUB_dom_sf"/>
</dbReference>
<dbReference type="PANTHER" id="PTHR33236:SF6">
    <property type="entry name" value="CUB DOMAIN-CONTAINING PROTEIN"/>
    <property type="match status" value="1"/>
</dbReference>
<reference evidence="6" key="1">
    <citation type="journal article" date="2021" name="Sci. Adv.">
        <title>The American lobster genome reveals insights on longevity, neural, and immune adaptations.</title>
        <authorList>
            <person name="Polinski J.M."/>
            <person name="Zimin A.V."/>
            <person name="Clark K.F."/>
            <person name="Kohn A.B."/>
            <person name="Sadowski N."/>
            <person name="Timp W."/>
            <person name="Ptitsyn A."/>
            <person name="Khanna P."/>
            <person name="Romanova D.Y."/>
            <person name="Williams P."/>
            <person name="Greenwood S.J."/>
            <person name="Moroz L.L."/>
            <person name="Walt D.R."/>
            <person name="Bodnar A.G."/>
        </authorList>
    </citation>
    <scope>NUCLEOTIDE SEQUENCE</scope>
    <source>
        <strain evidence="6">GMGI-L3</strain>
    </source>
</reference>
<keyword evidence="1 2" id="KW-1015">Disulfide bond</keyword>
<evidence type="ECO:0000256" key="2">
    <source>
        <dbReference type="PROSITE-ProRule" id="PRU00059"/>
    </source>
</evidence>
<feature type="chain" id="PRO_5035316518" description="CUB domain-containing protein" evidence="4">
    <location>
        <begin position="23"/>
        <end position="450"/>
    </location>
</feature>
<sequence>MYLTAWLVVMTLVALTPAATEGRGRDAQYYLSRWSSKNSPKHKVFTPSATESLDVNNAQIPAPPGYTTASRLLLTEAVTELVPITADNTQILPPLSSPRGTGSRNTNSTEERDSRLSPVFSLFNMASARVRNVACTASSGDNGTCYSTSDCARLGVQLSCGGVATQNCTYFVNSNYPTAFDGVGSCQLTVNKIRNDICQLRLDFDTLTLSQPENNDHQCVNDRFTVSGGTPVPTICGTNTGNHMYVDLGPGATTPSVLTFVTMGPSFERKWKVKVTQIPCNSDFTAPTNCLQYYQGVTGQVKTYNYDLTSGLQLSNQDYTMCIRTEKNFCGIQYMACTDTVNAEPQSFSITGSTAQPVGSVVGAADCTRDWVTIPCVSVDSRSPATSCQDRLCGDNLNTIASTTGGNVRVFSFVKPFILVYHTDSQEASSSPAEVENRGFCLDYVQQPCV</sequence>
<evidence type="ECO:0000256" key="1">
    <source>
        <dbReference type="ARBA" id="ARBA00023157"/>
    </source>
</evidence>
<evidence type="ECO:0000313" key="7">
    <source>
        <dbReference type="Proteomes" id="UP000747542"/>
    </source>
</evidence>
<keyword evidence="7" id="KW-1185">Reference proteome</keyword>
<comment type="caution">
    <text evidence="2">Lacks conserved residue(s) required for the propagation of feature annotation.</text>
</comment>
<dbReference type="PROSITE" id="PS01180">
    <property type="entry name" value="CUB"/>
    <property type="match status" value="1"/>
</dbReference>
<comment type="caution">
    <text evidence="6">The sequence shown here is derived from an EMBL/GenBank/DDBJ whole genome shotgun (WGS) entry which is preliminary data.</text>
</comment>
<dbReference type="InterPro" id="IPR000859">
    <property type="entry name" value="CUB_dom"/>
</dbReference>
<name>A0A8J5K252_HOMAM</name>
<dbReference type="Pfam" id="PF26080">
    <property type="entry name" value="CUB_animal"/>
    <property type="match status" value="1"/>
</dbReference>
<organism evidence="6 7">
    <name type="scientific">Homarus americanus</name>
    <name type="common">American lobster</name>
    <dbReference type="NCBI Taxonomy" id="6706"/>
    <lineage>
        <taxon>Eukaryota</taxon>
        <taxon>Metazoa</taxon>
        <taxon>Ecdysozoa</taxon>
        <taxon>Arthropoda</taxon>
        <taxon>Crustacea</taxon>
        <taxon>Multicrustacea</taxon>
        <taxon>Malacostraca</taxon>
        <taxon>Eumalacostraca</taxon>
        <taxon>Eucarida</taxon>
        <taxon>Decapoda</taxon>
        <taxon>Pleocyemata</taxon>
        <taxon>Astacidea</taxon>
        <taxon>Nephropoidea</taxon>
        <taxon>Nephropidae</taxon>
        <taxon>Homarus</taxon>
    </lineage>
</organism>
<dbReference type="Proteomes" id="UP000747542">
    <property type="component" value="Unassembled WGS sequence"/>
</dbReference>
<feature type="disulfide bond" evidence="2">
    <location>
        <begin position="219"/>
        <end position="236"/>
    </location>
</feature>
<dbReference type="InterPro" id="IPR058698">
    <property type="entry name" value="CUB_metazoa"/>
</dbReference>
<feature type="signal peptide" evidence="4">
    <location>
        <begin position="1"/>
        <end position="22"/>
    </location>
</feature>
<protein>
    <recommendedName>
        <fullName evidence="5">CUB domain-containing protein</fullName>
    </recommendedName>
</protein>
<feature type="domain" description="CUB" evidence="5">
    <location>
        <begin position="160"/>
        <end position="278"/>
    </location>
</feature>
<dbReference type="PANTHER" id="PTHR33236">
    <property type="entry name" value="INTRAFLAGELLAR TRANSPORT PROTEIN 122 FAMILY PROTEIN-RELATED"/>
    <property type="match status" value="1"/>
</dbReference>
<keyword evidence="4" id="KW-0732">Signal</keyword>
<evidence type="ECO:0000256" key="4">
    <source>
        <dbReference type="SAM" id="SignalP"/>
    </source>
</evidence>
<feature type="compositionally biased region" description="Polar residues" evidence="3">
    <location>
        <begin position="98"/>
        <end position="108"/>
    </location>
</feature>
<proteinExistence type="predicted"/>
<dbReference type="AlphaFoldDB" id="A0A8J5K252"/>
<gene>
    <name evidence="6" type="ORF">Hamer_G016825</name>
</gene>
<evidence type="ECO:0000259" key="5">
    <source>
        <dbReference type="PROSITE" id="PS01180"/>
    </source>
</evidence>
<evidence type="ECO:0000313" key="6">
    <source>
        <dbReference type="EMBL" id="KAG7168192.1"/>
    </source>
</evidence>
<feature type="region of interest" description="Disordered" evidence="3">
    <location>
        <begin position="89"/>
        <end position="114"/>
    </location>
</feature>
<dbReference type="EMBL" id="JAHLQT010020459">
    <property type="protein sequence ID" value="KAG7168192.1"/>
    <property type="molecule type" value="Genomic_DNA"/>
</dbReference>
<accession>A0A8J5K252</accession>
<evidence type="ECO:0000256" key="3">
    <source>
        <dbReference type="SAM" id="MobiDB-lite"/>
    </source>
</evidence>
<dbReference type="Gene3D" id="2.60.120.290">
    <property type="entry name" value="Spermadhesin, CUB domain"/>
    <property type="match status" value="1"/>
</dbReference>